<gene>
    <name evidence="2" type="primary">Necator_chrIV.g16773</name>
    <name evidence="2" type="ORF">RB195_003476</name>
</gene>
<sequence>MRESHCSRQEKEVNHGVLDIFRFVCLLALVASWLIVSWMYSNGYDEEDVNLFTSTPSLGEEIEKVKENYMKQELSIQLGNTFDHLNSVKANNSHQLPSRQFAGRTAEQMCESNTEAECVQAFARIRPLIVTAPNYRLMSCINQKSMSTVMSGIFCYLYKEKEFISGGRNILRELSDIVLCQGENTYKTVDGMLQILNISNASDWKFTMVTRDPVDRFLSGYIDRCLRRCNMQDYYKNYEFIRYSSDPSETLLTDLSRVLRMQNVTEASINYIAESLKAGRTIHSTVTSSSRAFLEERLRNSPYLMELIVRLFYYDYKLLGYRLPDLDTIDSQTTSIPISRSN</sequence>
<reference evidence="2 3" key="1">
    <citation type="submission" date="2023-08" db="EMBL/GenBank/DDBJ databases">
        <title>A Necator americanus chromosomal reference genome.</title>
        <authorList>
            <person name="Ilik V."/>
            <person name="Petrzelkova K.J."/>
            <person name="Pardy F."/>
            <person name="Fuh T."/>
            <person name="Niatou-Singa F.S."/>
            <person name="Gouil Q."/>
            <person name="Baker L."/>
            <person name="Ritchie M.E."/>
            <person name="Jex A.R."/>
            <person name="Gazzola D."/>
            <person name="Li H."/>
            <person name="Toshio Fujiwara R."/>
            <person name="Zhan B."/>
            <person name="Aroian R.V."/>
            <person name="Pafco B."/>
            <person name="Schwarz E.M."/>
        </authorList>
    </citation>
    <scope>NUCLEOTIDE SEQUENCE [LARGE SCALE GENOMIC DNA]</scope>
    <source>
        <strain evidence="2 3">Aroian</strain>
        <tissue evidence="2">Whole animal</tissue>
    </source>
</reference>
<keyword evidence="1" id="KW-0812">Transmembrane</keyword>
<dbReference type="InterPro" id="IPR007669">
    <property type="entry name" value="Chst-1-like"/>
</dbReference>
<evidence type="ECO:0000313" key="2">
    <source>
        <dbReference type="EMBL" id="KAK6752075.1"/>
    </source>
</evidence>
<evidence type="ECO:0000313" key="3">
    <source>
        <dbReference type="Proteomes" id="UP001303046"/>
    </source>
</evidence>
<keyword evidence="1" id="KW-0472">Membrane</keyword>
<dbReference type="InterPro" id="IPR005331">
    <property type="entry name" value="Sulfotransferase"/>
</dbReference>
<dbReference type="Pfam" id="PF03567">
    <property type="entry name" value="Sulfotransfer_2"/>
    <property type="match status" value="1"/>
</dbReference>
<accession>A0ABR1DNR5</accession>
<evidence type="ECO:0008006" key="4">
    <source>
        <dbReference type="Google" id="ProtNLM"/>
    </source>
</evidence>
<dbReference type="PANTHER" id="PTHR22900">
    <property type="entry name" value="PROTEIN CBG14245-RELATED"/>
    <property type="match status" value="1"/>
</dbReference>
<keyword evidence="1" id="KW-1133">Transmembrane helix</keyword>
<evidence type="ECO:0000256" key="1">
    <source>
        <dbReference type="SAM" id="Phobius"/>
    </source>
</evidence>
<dbReference type="PANTHER" id="PTHR22900:SF5">
    <property type="entry name" value="PROTEIN CBG14245"/>
    <property type="match status" value="1"/>
</dbReference>
<protein>
    <recommendedName>
        <fullName evidence="4">Sulfotransferase domain protein</fullName>
    </recommendedName>
</protein>
<organism evidence="2 3">
    <name type="scientific">Necator americanus</name>
    <name type="common">Human hookworm</name>
    <dbReference type="NCBI Taxonomy" id="51031"/>
    <lineage>
        <taxon>Eukaryota</taxon>
        <taxon>Metazoa</taxon>
        <taxon>Ecdysozoa</taxon>
        <taxon>Nematoda</taxon>
        <taxon>Chromadorea</taxon>
        <taxon>Rhabditida</taxon>
        <taxon>Rhabditina</taxon>
        <taxon>Rhabditomorpha</taxon>
        <taxon>Strongyloidea</taxon>
        <taxon>Ancylostomatidae</taxon>
        <taxon>Bunostominae</taxon>
        <taxon>Necator</taxon>
    </lineage>
</organism>
<keyword evidence="3" id="KW-1185">Reference proteome</keyword>
<proteinExistence type="predicted"/>
<dbReference type="Proteomes" id="UP001303046">
    <property type="component" value="Unassembled WGS sequence"/>
</dbReference>
<name>A0ABR1DNR5_NECAM</name>
<feature type="transmembrane region" description="Helical" evidence="1">
    <location>
        <begin position="20"/>
        <end position="40"/>
    </location>
</feature>
<dbReference type="EMBL" id="JAVFWL010000004">
    <property type="protein sequence ID" value="KAK6752075.1"/>
    <property type="molecule type" value="Genomic_DNA"/>
</dbReference>
<comment type="caution">
    <text evidence="2">The sequence shown here is derived from an EMBL/GenBank/DDBJ whole genome shotgun (WGS) entry which is preliminary data.</text>
</comment>